<feature type="transmembrane region" description="Helical" evidence="8">
    <location>
        <begin position="193"/>
        <end position="213"/>
    </location>
</feature>
<feature type="transmembrane region" description="Helical" evidence="8">
    <location>
        <begin position="69"/>
        <end position="91"/>
    </location>
</feature>
<feature type="transmembrane region" description="Helical" evidence="8">
    <location>
        <begin position="156"/>
        <end position="181"/>
    </location>
</feature>
<feature type="transmembrane region" description="Helical" evidence="8">
    <location>
        <begin position="134"/>
        <end position="149"/>
    </location>
</feature>
<reference evidence="9 10" key="1">
    <citation type="submission" date="2021-03" db="EMBL/GenBank/DDBJ databases">
        <title>Genomic Encyclopedia of Type Strains, Phase IV (KMG-IV): sequencing the most valuable type-strain genomes for metagenomic binning, comparative biology and taxonomic classification.</title>
        <authorList>
            <person name="Goeker M."/>
        </authorList>
    </citation>
    <scope>NUCLEOTIDE SEQUENCE [LARGE SCALE GENOMIC DNA]</scope>
    <source>
        <strain evidence="9 10">DSM 28783</strain>
    </source>
</reference>
<feature type="transmembrane region" description="Helical" evidence="8">
    <location>
        <begin position="281"/>
        <end position="298"/>
    </location>
</feature>
<evidence type="ECO:0000256" key="4">
    <source>
        <dbReference type="ARBA" id="ARBA00022679"/>
    </source>
</evidence>
<comment type="caution">
    <text evidence="9">The sequence shown here is derived from an EMBL/GenBank/DDBJ whole genome shotgun (WGS) entry which is preliminary data.</text>
</comment>
<keyword evidence="5 8" id="KW-0812">Transmembrane</keyword>
<dbReference type="EMBL" id="JAGGLM010000007">
    <property type="protein sequence ID" value="MBP2032756.1"/>
    <property type="molecule type" value="Genomic_DNA"/>
</dbReference>
<evidence type="ECO:0000313" key="10">
    <source>
        <dbReference type="Proteomes" id="UP001519307"/>
    </source>
</evidence>
<dbReference type="InterPro" id="IPR050297">
    <property type="entry name" value="LipidA_mod_glycosyltrf_83"/>
</dbReference>
<feature type="transmembrane region" description="Helical" evidence="8">
    <location>
        <begin position="318"/>
        <end position="342"/>
    </location>
</feature>
<keyword evidence="2" id="KW-1003">Cell membrane</keyword>
<evidence type="ECO:0000256" key="2">
    <source>
        <dbReference type="ARBA" id="ARBA00022475"/>
    </source>
</evidence>
<organism evidence="9 10">
    <name type="scientific">Clostridium algifaecis</name>
    <dbReference type="NCBI Taxonomy" id="1472040"/>
    <lineage>
        <taxon>Bacteria</taxon>
        <taxon>Bacillati</taxon>
        <taxon>Bacillota</taxon>
        <taxon>Clostridia</taxon>
        <taxon>Eubacteriales</taxon>
        <taxon>Clostridiaceae</taxon>
        <taxon>Clostridium</taxon>
    </lineage>
</organism>
<dbReference type="Proteomes" id="UP001519307">
    <property type="component" value="Unassembled WGS sequence"/>
</dbReference>
<keyword evidence="4" id="KW-0808">Transferase</keyword>
<keyword evidence="6 8" id="KW-1133">Transmembrane helix</keyword>
<evidence type="ECO:0000313" key="9">
    <source>
        <dbReference type="EMBL" id="MBP2032756.1"/>
    </source>
</evidence>
<dbReference type="PANTHER" id="PTHR33908:SF11">
    <property type="entry name" value="MEMBRANE PROTEIN"/>
    <property type="match status" value="1"/>
</dbReference>
<accession>A0ABS4KTJ4</accession>
<protein>
    <recommendedName>
        <fullName evidence="11">Glycosyltransferase RgtA/B/C/D-like domain-containing protein</fullName>
    </recommendedName>
</protein>
<evidence type="ECO:0000256" key="1">
    <source>
        <dbReference type="ARBA" id="ARBA00004651"/>
    </source>
</evidence>
<proteinExistence type="predicted"/>
<dbReference type="RefSeq" id="WP_209701929.1">
    <property type="nucleotide sequence ID" value="NZ_JAGGLM010000007.1"/>
</dbReference>
<dbReference type="PANTHER" id="PTHR33908">
    <property type="entry name" value="MANNOSYLTRANSFERASE YKCB-RELATED"/>
    <property type="match status" value="1"/>
</dbReference>
<keyword evidence="10" id="KW-1185">Reference proteome</keyword>
<evidence type="ECO:0008006" key="11">
    <source>
        <dbReference type="Google" id="ProtNLM"/>
    </source>
</evidence>
<feature type="transmembrane region" description="Helical" evidence="8">
    <location>
        <begin position="12"/>
        <end position="30"/>
    </location>
</feature>
<feature type="transmembrane region" description="Helical" evidence="8">
    <location>
        <begin position="363"/>
        <end position="381"/>
    </location>
</feature>
<comment type="subcellular location">
    <subcellularLocation>
        <location evidence="1">Cell membrane</location>
        <topology evidence="1">Multi-pass membrane protein</topology>
    </subcellularLocation>
</comment>
<gene>
    <name evidence="9" type="ORF">J2Z42_001430</name>
</gene>
<evidence type="ECO:0000256" key="8">
    <source>
        <dbReference type="SAM" id="Phobius"/>
    </source>
</evidence>
<evidence type="ECO:0000256" key="5">
    <source>
        <dbReference type="ARBA" id="ARBA00022692"/>
    </source>
</evidence>
<name>A0ABS4KTJ4_9CLOT</name>
<keyword evidence="3" id="KW-0328">Glycosyltransferase</keyword>
<evidence type="ECO:0000256" key="7">
    <source>
        <dbReference type="ARBA" id="ARBA00023136"/>
    </source>
</evidence>
<evidence type="ECO:0000256" key="3">
    <source>
        <dbReference type="ARBA" id="ARBA00022676"/>
    </source>
</evidence>
<keyword evidence="7 8" id="KW-0472">Membrane</keyword>
<sequence length="436" mass="50792">MEDIHVKMEKYYKNITVLGILISILWVALVNTQPFSDFAYYDRIAKQIASGGQWGDTYTSVGYSIVLGFIYRIFGSTLIVAKIFNLILTFINYMLVYKILNKIDLEEKRRKLIYGLFVLFPNNIFYNSVLATEILFTTVLLLITFLYFSDIRNKYIVIGVLTGFNAIIKPFFMVFFFVIFILEVCTKVKFLEALKHTAIILMVSLITIAPWIYRNTKLIGEFTSISNNAGIVLYINNNSQNKSGVWMDARNVKNSIVNTKEYVNANATEKNKMLSKASKKWIISHPVSFIKLGFIRLFKTYLDGSDLFYSLNGTNLNLFFKILFAVYTYIARYVIFVPAIILMSLYSAKVIKNLIKKREIDPYSLYNLICFYMFCCTYFITEGQPRYSFPSIFIAVYFFSYSIEKISIPFGKKQKNYINKMMYNRGVIYRNSIKRK</sequence>
<feature type="transmembrane region" description="Helical" evidence="8">
    <location>
        <begin position="387"/>
        <end position="403"/>
    </location>
</feature>
<evidence type="ECO:0000256" key="6">
    <source>
        <dbReference type="ARBA" id="ARBA00022989"/>
    </source>
</evidence>